<keyword evidence="3" id="KW-1185">Reference proteome</keyword>
<organism evidence="2 3">
    <name type="scientific">Zophobas morio</name>
    <dbReference type="NCBI Taxonomy" id="2755281"/>
    <lineage>
        <taxon>Eukaryota</taxon>
        <taxon>Metazoa</taxon>
        <taxon>Ecdysozoa</taxon>
        <taxon>Arthropoda</taxon>
        <taxon>Hexapoda</taxon>
        <taxon>Insecta</taxon>
        <taxon>Pterygota</taxon>
        <taxon>Neoptera</taxon>
        <taxon>Endopterygota</taxon>
        <taxon>Coleoptera</taxon>
        <taxon>Polyphaga</taxon>
        <taxon>Cucujiformia</taxon>
        <taxon>Tenebrionidae</taxon>
        <taxon>Zophobas</taxon>
    </lineage>
</organism>
<protein>
    <submittedName>
        <fullName evidence="2">Uncharacterized protein</fullName>
    </submittedName>
</protein>
<gene>
    <name evidence="2" type="ORF">Zmor_006756</name>
</gene>
<sequence>MDPERRIESFLGPQSRVPVSRSTLAFVERRFDTVSNDDSPINAIQRSQRSTTDLDRLHQVDVTVVDKLHSDHLPVNIRIRNKPNDPATNTITTTDEQIERTTLDYENRIRASIDATSIRRPARPFKRPALPQRIANLIREKNKARGTARRTGERGDQTAANGLQWEVRQALFNLKNEQWEQRLESFKNQSIWKMAKALKSDKRPLRPIHSANNGIVFTDEDKTAAFAYSLENQGSTNIDLDVDDEHMDLVGGAVEELRSAERNEDTLIRATDPDQIRGIIRNLKPRKAPSFQHPLVRQEHPAAPGGQSSDAEGIPELNRSPILQESRRPPQPCCEKPSTTSSTKKPPKSQAGPQCAARGPNWGVRPHAVSTDRSLPASPIPPPHRIRRTAELMPAQGSFFSVSDLQRRQEPTAPLCQPKKHDPGERDKVLVPKQKKEGF</sequence>
<feature type="region of interest" description="Disordered" evidence="1">
    <location>
        <begin position="398"/>
        <end position="439"/>
    </location>
</feature>
<name>A0AA38MMY0_9CUCU</name>
<dbReference type="AlphaFoldDB" id="A0AA38MMY0"/>
<evidence type="ECO:0000313" key="3">
    <source>
        <dbReference type="Proteomes" id="UP001168821"/>
    </source>
</evidence>
<feature type="compositionally biased region" description="Basic and acidic residues" evidence="1">
    <location>
        <begin position="419"/>
        <end position="439"/>
    </location>
</feature>
<dbReference type="EMBL" id="JALNTZ010000002">
    <property type="protein sequence ID" value="KAJ3662406.1"/>
    <property type="molecule type" value="Genomic_DNA"/>
</dbReference>
<feature type="region of interest" description="Disordered" evidence="1">
    <location>
        <begin position="320"/>
        <end position="385"/>
    </location>
</feature>
<reference evidence="2" key="1">
    <citation type="journal article" date="2023" name="G3 (Bethesda)">
        <title>Whole genome assemblies of Zophobas morio and Tenebrio molitor.</title>
        <authorList>
            <person name="Kaur S."/>
            <person name="Stinson S.A."/>
            <person name="diCenzo G.C."/>
        </authorList>
    </citation>
    <scope>NUCLEOTIDE SEQUENCE</scope>
    <source>
        <strain evidence="2">QUZm001</strain>
    </source>
</reference>
<dbReference type="Proteomes" id="UP001168821">
    <property type="component" value="Unassembled WGS sequence"/>
</dbReference>
<comment type="caution">
    <text evidence="2">The sequence shown here is derived from an EMBL/GenBank/DDBJ whole genome shotgun (WGS) entry which is preliminary data.</text>
</comment>
<accession>A0AA38MMY0</accession>
<evidence type="ECO:0000313" key="2">
    <source>
        <dbReference type="EMBL" id="KAJ3662406.1"/>
    </source>
</evidence>
<evidence type="ECO:0000256" key="1">
    <source>
        <dbReference type="SAM" id="MobiDB-lite"/>
    </source>
</evidence>
<dbReference type="PANTHER" id="PTHR33273:SF2">
    <property type="entry name" value="ENDONUCLEASE_EXONUCLEASE_PHOSPHATASE DOMAIN-CONTAINING PROTEIN"/>
    <property type="match status" value="1"/>
</dbReference>
<dbReference type="PANTHER" id="PTHR33273">
    <property type="entry name" value="DOMAIN-CONTAINING PROTEIN, PUTATIVE-RELATED"/>
    <property type="match status" value="1"/>
</dbReference>
<proteinExistence type="predicted"/>